<dbReference type="AlphaFoldDB" id="A0A3M7S9Y3"/>
<accession>A0A3M7S9Y3</accession>
<dbReference type="Proteomes" id="UP000276133">
    <property type="component" value="Unassembled WGS sequence"/>
</dbReference>
<comment type="caution">
    <text evidence="1">The sequence shown here is derived from an EMBL/GenBank/DDBJ whole genome shotgun (WGS) entry which is preliminary data.</text>
</comment>
<evidence type="ECO:0000313" key="1">
    <source>
        <dbReference type="EMBL" id="RNA32636.1"/>
    </source>
</evidence>
<evidence type="ECO:0000313" key="2">
    <source>
        <dbReference type="Proteomes" id="UP000276133"/>
    </source>
</evidence>
<protein>
    <submittedName>
        <fullName evidence="1">Uncharacterized protein</fullName>
    </submittedName>
</protein>
<name>A0A3M7S9Y3_BRAPC</name>
<gene>
    <name evidence="1" type="ORF">BpHYR1_053013</name>
</gene>
<organism evidence="1 2">
    <name type="scientific">Brachionus plicatilis</name>
    <name type="common">Marine rotifer</name>
    <name type="synonym">Brachionus muelleri</name>
    <dbReference type="NCBI Taxonomy" id="10195"/>
    <lineage>
        <taxon>Eukaryota</taxon>
        <taxon>Metazoa</taxon>
        <taxon>Spiralia</taxon>
        <taxon>Gnathifera</taxon>
        <taxon>Rotifera</taxon>
        <taxon>Eurotatoria</taxon>
        <taxon>Monogononta</taxon>
        <taxon>Pseudotrocha</taxon>
        <taxon>Ploima</taxon>
        <taxon>Brachionidae</taxon>
        <taxon>Brachionus</taxon>
    </lineage>
</organism>
<keyword evidence="2" id="KW-1185">Reference proteome</keyword>
<reference evidence="1 2" key="1">
    <citation type="journal article" date="2018" name="Sci. Rep.">
        <title>Genomic signatures of local adaptation to the degree of environmental predictability in rotifers.</title>
        <authorList>
            <person name="Franch-Gras L."/>
            <person name="Hahn C."/>
            <person name="Garcia-Roger E.M."/>
            <person name="Carmona M.J."/>
            <person name="Serra M."/>
            <person name="Gomez A."/>
        </authorList>
    </citation>
    <scope>NUCLEOTIDE SEQUENCE [LARGE SCALE GENOMIC DNA]</scope>
    <source>
        <strain evidence="1">HYR1</strain>
    </source>
</reference>
<proteinExistence type="predicted"/>
<dbReference type="EMBL" id="REGN01001777">
    <property type="protein sequence ID" value="RNA32636.1"/>
    <property type="molecule type" value="Genomic_DNA"/>
</dbReference>
<sequence length="102" mass="12305">MIPNRCLIHHTYLILANCTYDLNLISYIDCPLYLRMFKRFLKEKNSLRLIRLKIYINFLFRLSLSFLYLEKTTEHDFSTDIFIFHLISHCSSSLVHAKFLIK</sequence>